<dbReference type="Proteomes" id="UP000644010">
    <property type="component" value="Unassembled WGS sequence"/>
</dbReference>
<keyword evidence="2" id="KW-1185">Reference proteome</keyword>
<protein>
    <submittedName>
        <fullName evidence="1">Phage portal protein</fullName>
    </submittedName>
</protein>
<evidence type="ECO:0000313" key="2">
    <source>
        <dbReference type="Proteomes" id="UP000644010"/>
    </source>
</evidence>
<accession>A0ABR7E744</accession>
<dbReference type="Gene3D" id="3.40.140.120">
    <property type="match status" value="1"/>
</dbReference>
<evidence type="ECO:0000313" key="1">
    <source>
        <dbReference type="EMBL" id="MBC5645013.1"/>
    </source>
</evidence>
<name>A0ABR7E744_9BACT</name>
<gene>
    <name evidence="1" type="ORF">H8S77_19215</name>
</gene>
<dbReference type="EMBL" id="JACOOI010000025">
    <property type="protein sequence ID" value="MBC5645013.1"/>
    <property type="molecule type" value="Genomic_DNA"/>
</dbReference>
<proteinExistence type="predicted"/>
<dbReference type="Gene3D" id="1.20.1270.210">
    <property type="match status" value="1"/>
</dbReference>
<dbReference type="NCBIfam" id="TIGR01537">
    <property type="entry name" value="portal_HK97"/>
    <property type="match status" value="1"/>
</dbReference>
<organism evidence="1 2">
    <name type="scientific">Parabacteroides segnis</name>
    <dbReference type="NCBI Taxonomy" id="2763058"/>
    <lineage>
        <taxon>Bacteria</taxon>
        <taxon>Pseudomonadati</taxon>
        <taxon>Bacteroidota</taxon>
        <taxon>Bacteroidia</taxon>
        <taxon>Bacteroidales</taxon>
        <taxon>Tannerellaceae</taxon>
        <taxon>Parabacteroides</taxon>
    </lineage>
</organism>
<dbReference type="Gene3D" id="3.30.1120.70">
    <property type="match status" value="1"/>
</dbReference>
<dbReference type="RefSeq" id="WP_186960775.1">
    <property type="nucleotide sequence ID" value="NZ_JACOOI010000025.1"/>
</dbReference>
<sequence length="413" mass="46326">MGLFDFLRKKPKQVIEEERAYSPYGLNSLVYNSNSSYSNNKAMLLSTVYRCVDVIGDSVAQLPLEPYFIDKNGYKRKFTEHPSYYLLNREPSKKMSRFTFMKTLITSVLLKGNGYAYIERNNKGDAVALELIPSELVTVSNLNDNIMYNVVGFKQLVEPVNMIHILNFSYDGITGISTLQHAKNTLRLATDSEAHAEGFFKGGANLAGIIKLQSSLTPKQKQDISEVWQKTFSPITGTPNGVAVLEGNMDFQSITVNPSDAQLLETRQFNVIDICRFFGVSPVKAFDLSKSSYSTVEATQLAFLTDTLAPLLEKIELEFERKLYKPSERNSIDVRFDTSVLLRADKASLANYYNTLFQIGVITPNEIRKALDLEAIENGDHTFVQVNIQTLNNAVKDKTDINPLNGEDGTENI</sequence>
<dbReference type="InterPro" id="IPR006427">
    <property type="entry name" value="Portal_HK97"/>
</dbReference>
<dbReference type="Pfam" id="PF04860">
    <property type="entry name" value="Phage_portal"/>
    <property type="match status" value="1"/>
</dbReference>
<dbReference type="InterPro" id="IPR006944">
    <property type="entry name" value="Phage/GTA_portal"/>
</dbReference>
<comment type="caution">
    <text evidence="1">The sequence shown here is derived from an EMBL/GenBank/DDBJ whole genome shotgun (WGS) entry which is preliminary data.</text>
</comment>
<reference evidence="1 2" key="1">
    <citation type="submission" date="2020-08" db="EMBL/GenBank/DDBJ databases">
        <title>Genome public.</title>
        <authorList>
            <person name="Liu C."/>
            <person name="Sun Q."/>
        </authorList>
    </citation>
    <scope>NUCLEOTIDE SEQUENCE [LARGE SCALE GENOMIC DNA]</scope>
    <source>
        <strain evidence="1 2">BX2</strain>
    </source>
</reference>